<dbReference type="Gene3D" id="3.90.180.10">
    <property type="entry name" value="Medium-chain alcohol dehydrogenases, catalytic domain"/>
    <property type="match status" value="1"/>
</dbReference>
<dbReference type="Proteomes" id="UP000288859">
    <property type="component" value="Unassembled WGS sequence"/>
</dbReference>
<dbReference type="CDD" id="cd08267">
    <property type="entry name" value="MDR1"/>
    <property type="match status" value="1"/>
</dbReference>
<dbReference type="InterPro" id="IPR011032">
    <property type="entry name" value="GroES-like_sf"/>
</dbReference>
<protein>
    <recommendedName>
        <fullName evidence="1">Enoyl reductase (ER) domain-containing protein</fullName>
    </recommendedName>
</protein>
<dbReference type="InterPro" id="IPR052733">
    <property type="entry name" value="Chloroplast_QOR"/>
</dbReference>
<sequence>MMLITTTVHIIPSCLELGRTYGLEMSQFTQINYKRAYSTIKMATNKIPSTMRSWQYTSTVGGLEKNLNLNVVPLPQPKAHQHLVRIVAAGVNPADYRLSEVQLLHRLMFPKPASPGHDFAGYIVKPAAGSTLKEGQLVFGGAGDNFMYGGSMSEYGVANVTSTAAVPPGLSPIDVAGIPIAGLTAYQSILPQSKPGSRIFLNGGSGGVGTFGIQIAKAEGRHVTVSCSTANIDLCKSLGADEVIDYTTQDVLETLKSSPQKYDLVVDYVGNGQNLFWHGHEFTTPDAKFVTVAVSHHLSMIWFIARAQFLPGFVSGAKRQHVTVFGHPNVKDLEQMAAWMVQGKVKPIIDSEFKFEQIKQAYQRAKTGRARGKIIINIAPEENQNP</sequence>
<evidence type="ECO:0000313" key="3">
    <source>
        <dbReference type="Proteomes" id="UP000288859"/>
    </source>
</evidence>
<dbReference type="Pfam" id="PF08240">
    <property type="entry name" value="ADH_N"/>
    <property type="match status" value="1"/>
</dbReference>
<reference evidence="2 3" key="1">
    <citation type="submission" date="2017-03" db="EMBL/GenBank/DDBJ databases">
        <title>Genomes of endolithic fungi from Antarctica.</title>
        <authorList>
            <person name="Coleine C."/>
            <person name="Masonjones S."/>
            <person name="Stajich J.E."/>
        </authorList>
    </citation>
    <scope>NUCLEOTIDE SEQUENCE [LARGE SCALE GENOMIC DNA]</scope>
    <source>
        <strain evidence="2 3">CCFEE 6314</strain>
    </source>
</reference>
<feature type="domain" description="Enoyl reductase (ER)" evidence="1">
    <location>
        <begin position="62"/>
        <end position="376"/>
    </location>
</feature>
<dbReference type="VEuPathDB" id="FungiDB:PV10_08503"/>
<dbReference type="AlphaFoldDB" id="A0A438N7T3"/>
<dbReference type="GO" id="GO:0016491">
    <property type="term" value="F:oxidoreductase activity"/>
    <property type="evidence" value="ECO:0007669"/>
    <property type="project" value="InterPro"/>
</dbReference>
<name>A0A438N7T3_EXOME</name>
<dbReference type="SUPFAM" id="SSF51735">
    <property type="entry name" value="NAD(P)-binding Rossmann-fold domains"/>
    <property type="match status" value="1"/>
</dbReference>
<gene>
    <name evidence="2" type="ORF">B0A52_03890</name>
</gene>
<dbReference type="SUPFAM" id="SSF50129">
    <property type="entry name" value="GroES-like"/>
    <property type="match status" value="1"/>
</dbReference>
<accession>A0A438N7T3</accession>
<organism evidence="2 3">
    <name type="scientific">Exophiala mesophila</name>
    <name type="common">Black yeast-like fungus</name>
    <dbReference type="NCBI Taxonomy" id="212818"/>
    <lineage>
        <taxon>Eukaryota</taxon>
        <taxon>Fungi</taxon>
        <taxon>Dikarya</taxon>
        <taxon>Ascomycota</taxon>
        <taxon>Pezizomycotina</taxon>
        <taxon>Eurotiomycetes</taxon>
        <taxon>Chaetothyriomycetidae</taxon>
        <taxon>Chaetothyriales</taxon>
        <taxon>Herpotrichiellaceae</taxon>
        <taxon>Exophiala</taxon>
    </lineage>
</organism>
<proteinExistence type="predicted"/>
<dbReference type="PANTHER" id="PTHR44013">
    <property type="entry name" value="ZINC-TYPE ALCOHOL DEHYDROGENASE-LIKE PROTEIN C16A3.02C"/>
    <property type="match status" value="1"/>
</dbReference>
<dbReference type="InterPro" id="IPR020843">
    <property type="entry name" value="ER"/>
</dbReference>
<comment type="caution">
    <text evidence="2">The sequence shown here is derived from an EMBL/GenBank/DDBJ whole genome shotgun (WGS) entry which is preliminary data.</text>
</comment>
<evidence type="ECO:0000313" key="2">
    <source>
        <dbReference type="EMBL" id="RVX71706.1"/>
    </source>
</evidence>
<dbReference type="EMBL" id="NAJM01000016">
    <property type="protein sequence ID" value="RVX71706.1"/>
    <property type="molecule type" value="Genomic_DNA"/>
</dbReference>
<dbReference type="InterPro" id="IPR036291">
    <property type="entry name" value="NAD(P)-bd_dom_sf"/>
</dbReference>
<dbReference type="InterPro" id="IPR013154">
    <property type="entry name" value="ADH-like_N"/>
</dbReference>
<dbReference type="SMART" id="SM00829">
    <property type="entry name" value="PKS_ER"/>
    <property type="match status" value="1"/>
</dbReference>
<evidence type="ECO:0000259" key="1">
    <source>
        <dbReference type="SMART" id="SM00829"/>
    </source>
</evidence>
<dbReference type="PANTHER" id="PTHR44013:SF1">
    <property type="entry name" value="ZINC-TYPE ALCOHOL DEHYDROGENASE-LIKE PROTEIN C16A3.02C"/>
    <property type="match status" value="1"/>
</dbReference>
<dbReference type="Gene3D" id="3.40.50.720">
    <property type="entry name" value="NAD(P)-binding Rossmann-like Domain"/>
    <property type="match status" value="1"/>
</dbReference>
<dbReference type="Pfam" id="PF13602">
    <property type="entry name" value="ADH_zinc_N_2"/>
    <property type="match status" value="1"/>
</dbReference>
<dbReference type="OrthoDB" id="201656at2759"/>